<name>A0A0E9RD64_ANGAN</name>
<reference evidence="1" key="2">
    <citation type="journal article" date="2015" name="Fish Shellfish Immunol.">
        <title>Early steps in the European eel (Anguilla anguilla)-Vibrio vulnificus interaction in the gills: Role of the RtxA13 toxin.</title>
        <authorList>
            <person name="Callol A."/>
            <person name="Pajuelo D."/>
            <person name="Ebbesson L."/>
            <person name="Teles M."/>
            <person name="MacKenzie S."/>
            <person name="Amaro C."/>
        </authorList>
    </citation>
    <scope>NUCLEOTIDE SEQUENCE</scope>
</reference>
<sequence length="61" mass="6757">MLEHLIKVNPNKSDSSFITISKNNIKNHINMITITSTKVGMLRVWGSEGNQAAEKGSLVLF</sequence>
<dbReference type="EMBL" id="GBXM01081538">
    <property type="protein sequence ID" value="JAH27039.1"/>
    <property type="molecule type" value="Transcribed_RNA"/>
</dbReference>
<protein>
    <submittedName>
        <fullName evidence="1">Uncharacterized protein</fullName>
    </submittedName>
</protein>
<evidence type="ECO:0000313" key="1">
    <source>
        <dbReference type="EMBL" id="JAH27039.1"/>
    </source>
</evidence>
<accession>A0A0E9RD64</accession>
<reference evidence="1" key="1">
    <citation type="submission" date="2014-11" db="EMBL/GenBank/DDBJ databases">
        <authorList>
            <person name="Amaro Gonzalez C."/>
        </authorList>
    </citation>
    <scope>NUCLEOTIDE SEQUENCE</scope>
</reference>
<proteinExistence type="predicted"/>
<organism evidence="1">
    <name type="scientific">Anguilla anguilla</name>
    <name type="common">European freshwater eel</name>
    <name type="synonym">Muraena anguilla</name>
    <dbReference type="NCBI Taxonomy" id="7936"/>
    <lineage>
        <taxon>Eukaryota</taxon>
        <taxon>Metazoa</taxon>
        <taxon>Chordata</taxon>
        <taxon>Craniata</taxon>
        <taxon>Vertebrata</taxon>
        <taxon>Euteleostomi</taxon>
        <taxon>Actinopterygii</taxon>
        <taxon>Neopterygii</taxon>
        <taxon>Teleostei</taxon>
        <taxon>Anguilliformes</taxon>
        <taxon>Anguillidae</taxon>
        <taxon>Anguilla</taxon>
    </lineage>
</organism>
<dbReference type="AlphaFoldDB" id="A0A0E9RD64"/>